<evidence type="ECO:0000256" key="1">
    <source>
        <dbReference type="SAM" id="MobiDB-lite"/>
    </source>
</evidence>
<comment type="caution">
    <text evidence="2">The sequence shown here is derived from an EMBL/GenBank/DDBJ whole genome shotgun (WGS) entry which is preliminary data.</text>
</comment>
<keyword evidence="3" id="KW-1185">Reference proteome</keyword>
<dbReference type="EMBL" id="ADZU01000028">
    <property type="protein sequence ID" value="EFS92045.1"/>
    <property type="molecule type" value="Genomic_DNA"/>
</dbReference>
<protein>
    <recommendedName>
        <fullName evidence="4">AAA domain-containing protein</fullName>
    </recommendedName>
</protein>
<evidence type="ECO:0000313" key="2">
    <source>
        <dbReference type="EMBL" id="EFS92045.1"/>
    </source>
</evidence>
<reference evidence="2" key="1">
    <citation type="submission" date="2010-08" db="EMBL/GenBank/DDBJ databases">
        <authorList>
            <person name="Weinstock G."/>
            <person name="Sodergren E."/>
            <person name="Clifton S."/>
            <person name="Fulton L."/>
            <person name="Fulton B."/>
            <person name="Courtney L."/>
            <person name="Fronick C."/>
            <person name="Harrison M."/>
            <person name="Strong C."/>
            <person name="Farmer C."/>
            <person name="Delahaunty K."/>
            <person name="Markovic C."/>
            <person name="Hall O."/>
            <person name="Minx P."/>
            <person name="Tomlinson C."/>
            <person name="Mitreva M."/>
            <person name="Hou S."/>
            <person name="Chen J."/>
            <person name="Wollam A."/>
            <person name="Pepin K.H."/>
            <person name="Johnson M."/>
            <person name="Bhonagiri V."/>
            <person name="Zhang X."/>
            <person name="Suruliraj S."/>
            <person name="Warren W."/>
            <person name="Chinwalla A."/>
            <person name="Mardis E.R."/>
            <person name="Wilson R.K."/>
        </authorList>
    </citation>
    <scope>NUCLEOTIDE SEQUENCE [LARGE SCALE GENOMIC DNA]</scope>
    <source>
        <strain evidence="2">HL044PA1</strain>
    </source>
</reference>
<name>A0ABP2K7L4_9ACTN</name>
<feature type="region of interest" description="Disordered" evidence="1">
    <location>
        <begin position="55"/>
        <end position="82"/>
    </location>
</feature>
<evidence type="ECO:0000313" key="3">
    <source>
        <dbReference type="Proteomes" id="UP000003179"/>
    </source>
</evidence>
<evidence type="ECO:0008006" key="4">
    <source>
        <dbReference type="Google" id="ProtNLM"/>
    </source>
</evidence>
<organism evidence="2 3">
    <name type="scientific">Cutibacterium modestum HL044PA1</name>
    <dbReference type="NCBI Taxonomy" id="765109"/>
    <lineage>
        <taxon>Bacteria</taxon>
        <taxon>Bacillati</taxon>
        <taxon>Actinomycetota</taxon>
        <taxon>Actinomycetes</taxon>
        <taxon>Propionibacteriales</taxon>
        <taxon>Propionibacteriaceae</taxon>
        <taxon>Cutibacterium</taxon>
        <taxon>Cutibacterium modestum</taxon>
    </lineage>
</organism>
<accession>A0ABP2K7L4</accession>
<proteinExistence type="predicted"/>
<gene>
    <name evidence="2" type="ORF">HMPREF9607_01673</name>
</gene>
<sequence>MVAQDYPDADHYSFDDAQTRHTALTDSIAFLDQHGDGLMVIDEFQRAPDFILPPKAEVDTHRGTGRFLSTRRSRTATGNASPDNLAGRIVGCWVRGLSQKELAGVREASSTRY</sequence>
<dbReference type="Proteomes" id="UP000003179">
    <property type="component" value="Unassembled WGS sequence"/>
</dbReference>